<accession>A0ABW4PBY0</accession>
<sequence>MESADPEGAGLGCTVIENGQVSRRPDACTRRSSAVGEPMAARAGHTRLWVMVEHPGPWPKTAPSGLLPDALLDRIDSLADPARLVLIRRPRRRQVTEPRWILAWSDGVSHWMREGTVADYADLGDLPFEASAAGDEPTVGTARRTPLFAVCTHGKKDACCAELGRPIVGALSQVDGVDVWECTHIGGDRFAANMIAFPAGLYFSRLGAESARTTARDYLDGRMALTHLRGRAALPQQAQVAEHAIREASGISDVAALDGVVVATGAGASVTVDMRVAERDFRVIVRPGNPEVPFRHGCIPGADATWARWVVESLEEIGVAVASKPSLSSIPTAQL</sequence>
<protein>
    <submittedName>
        <fullName evidence="1">Sucrase ferredoxin</fullName>
    </submittedName>
</protein>
<dbReference type="RefSeq" id="WP_378487898.1">
    <property type="nucleotide sequence ID" value="NZ_JBHUFB010000020.1"/>
</dbReference>
<name>A0ABW4PBY0_9NOCA</name>
<reference evidence="2" key="1">
    <citation type="journal article" date="2019" name="Int. J. Syst. Evol. Microbiol.">
        <title>The Global Catalogue of Microorganisms (GCM) 10K type strain sequencing project: providing services to taxonomists for standard genome sequencing and annotation.</title>
        <authorList>
            <consortium name="The Broad Institute Genomics Platform"/>
            <consortium name="The Broad Institute Genome Sequencing Center for Infectious Disease"/>
            <person name="Wu L."/>
            <person name="Ma J."/>
        </authorList>
    </citation>
    <scope>NUCLEOTIDE SEQUENCE [LARGE SCALE GENOMIC DNA]</scope>
    <source>
        <strain evidence="2">DT72</strain>
    </source>
</reference>
<dbReference type="InterPro" id="IPR009737">
    <property type="entry name" value="Aim32/Apd1-like"/>
</dbReference>
<evidence type="ECO:0000313" key="2">
    <source>
        <dbReference type="Proteomes" id="UP001597286"/>
    </source>
</evidence>
<dbReference type="Proteomes" id="UP001597286">
    <property type="component" value="Unassembled WGS sequence"/>
</dbReference>
<dbReference type="CDD" id="cd03062">
    <property type="entry name" value="TRX_Fd_Sucrase"/>
    <property type="match status" value="1"/>
</dbReference>
<gene>
    <name evidence="1" type="ORF">ACFSJG_24915</name>
</gene>
<organism evidence="1 2">
    <name type="scientific">Rhodococcus gannanensis</name>
    <dbReference type="NCBI Taxonomy" id="1960308"/>
    <lineage>
        <taxon>Bacteria</taxon>
        <taxon>Bacillati</taxon>
        <taxon>Actinomycetota</taxon>
        <taxon>Actinomycetes</taxon>
        <taxon>Mycobacteriales</taxon>
        <taxon>Nocardiaceae</taxon>
        <taxon>Rhodococcus</taxon>
    </lineage>
</organism>
<dbReference type="EMBL" id="JBHUFB010000020">
    <property type="protein sequence ID" value="MFD1815474.1"/>
    <property type="molecule type" value="Genomic_DNA"/>
</dbReference>
<proteinExistence type="predicted"/>
<dbReference type="Pfam" id="PF06999">
    <property type="entry name" value="Suc_Fer-like"/>
    <property type="match status" value="1"/>
</dbReference>
<keyword evidence="2" id="KW-1185">Reference proteome</keyword>
<comment type="caution">
    <text evidence="1">The sequence shown here is derived from an EMBL/GenBank/DDBJ whole genome shotgun (WGS) entry which is preliminary data.</text>
</comment>
<evidence type="ECO:0000313" key="1">
    <source>
        <dbReference type="EMBL" id="MFD1815474.1"/>
    </source>
</evidence>